<keyword evidence="1" id="KW-0813">Transport</keyword>
<dbReference type="PANTHER" id="PTHR45136:SF2">
    <property type="entry name" value="ABC TRANSPORTER DOMAIN-CONTAINING PROTEIN"/>
    <property type="match status" value="1"/>
</dbReference>
<evidence type="ECO:0000256" key="1">
    <source>
        <dbReference type="ARBA" id="ARBA00022448"/>
    </source>
</evidence>
<evidence type="ECO:0000313" key="4">
    <source>
        <dbReference type="EMBL" id="CAM73966.1"/>
    </source>
</evidence>
<sequence>MKAQAFWLFDKATGALNTPPEKKITARLREVSKAGTPLFIAHRLSTVVDADEFIVFDQGRITEPGRHAELIAMDGRYADMWRKQQEAALLQQRLETELVGA</sequence>
<reference evidence="4" key="1">
    <citation type="journal article" date="2007" name="J. Bacteriol.">
        <title>Comparative genome analysis of four magnetotactic bacteria reveals a complex set of group-specific genes implicated in magnetosome biomineralization and function.</title>
        <authorList>
            <person name="Richter M."/>
            <person name="Kube M."/>
            <person name="Bazylinski D.A."/>
            <person name="Lombardot T."/>
            <person name="Gloeckner F.O."/>
            <person name="Reinhardt R."/>
            <person name="Schueler D."/>
        </authorList>
    </citation>
    <scope>NUCLEOTIDE SEQUENCE</scope>
    <source>
        <strain evidence="4">MSR-1</strain>
    </source>
</reference>
<dbReference type="InterPro" id="IPR027417">
    <property type="entry name" value="P-loop_NTPase"/>
</dbReference>
<proteinExistence type="predicted"/>
<evidence type="ECO:0000256" key="3">
    <source>
        <dbReference type="ARBA" id="ARBA00023180"/>
    </source>
</evidence>
<name>A4TTK9_9PROT</name>
<accession>A4TTK9</accession>
<organism evidence="4">
    <name type="scientific">Magnetospirillum gryphiswaldense</name>
    <dbReference type="NCBI Taxonomy" id="55518"/>
    <lineage>
        <taxon>Bacteria</taxon>
        <taxon>Pseudomonadati</taxon>
        <taxon>Pseudomonadota</taxon>
        <taxon>Alphaproteobacteria</taxon>
        <taxon>Rhodospirillales</taxon>
        <taxon>Rhodospirillaceae</taxon>
        <taxon>Magnetospirillum</taxon>
    </lineage>
</organism>
<dbReference type="SUPFAM" id="SSF52540">
    <property type="entry name" value="P-loop containing nucleoside triphosphate hydrolases"/>
    <property type="match status" value="1"/>
</dbReference>
<keyword evidence="2" id="KW-0677">Repeat</keyword>
<dbReference type="PANTHER" id="PTHR45136">
    <property type="entry name" value="ABC TRANSPORTER DOMAIN-CONTAINING PROTEIN"/>
    <property type="match status" value="1"/>
</dbReference>
<protein>
    <submittedName>
        <fullName evidence="4">ABC-type transport system involved in Fe-S cluster assembly, permease and ATPase components</fullName>
    </submittedName>
</protein>
<dbReference type="Gene3D" id="3.40.50.300">
    <property type="entry name" value="P-loop containing nucleotide triphosphate hydrolases"/>
    <property type="match status" value="1"/>
</dbReference>
<dbReference type="AlphaFoldDB" id="A4TTK9"/>
<gene>
    <name evidence="4" type="ORF">MGR_0995</name>
</gene>
<keyword evidence="3" id="KW-0325">Glycoprotein</keyword>
<evidence type="ECO:0000256" key="2">
    <source>
        <dbReference type="ARBA" id="ARBA00022737"/>
    </source>
</evidence>
<dbReference type="EMBL" id="CU459003">
    <property type="protein sequence ID" value="CAM73966.1"/>
    <property type="molecule type" value="Genomic_DNA"/>
</dbReference>